<dbReference type="AlphaFoldDB" id="A0A0U5GRW9"/>
<evidence type="ECO:0000313" key="7">
    <source>
        <dbReference type="Proteomes" id="UP000054771"/>
    </source>
</evidence>
<dbReference type="CDD" id="cd00067">
    <property type="entry name" value="GAL4"/>
    <property type="match status" value="1"/>
</dbReference>
<keyword evidence="1" id="KW-0805">Transcription regulation</keyword>
<dbReference type="SUPFAM" id="SSF57701">
    <property type="entry name" value="Zn2/Cys6 DNA-binding domain"/>
    <property type="match status" value="1"/>
</dbReference>
<sequence length="596" mass="65671">MQSSSPLPGTAGKRACDSCRRRKVKCDADPPTCANCRISSIDCTYNAPPKRRGPKPGSMALTSVLSNASTDRGYNVNSPGSSFHHHAFPPSPDTSLYLQHSACDHRATLAALGLHTSQVALRLHQELVQELKRLLSSFEISISDTVQTAITLACQYLFPSAPILHEGRFRADGLWLFGLDRPGGTRNNEDARGKWADVVCNDSERSSQVQAIRAFSLIAGLCAAVGLGNRRPGVPDFLVLVAGCFLGASKLSLRLIEEQDINHPNSSSLIVRIFHAQCHQHATGETVVATFLGGQARLLAQDLRLYDESVYSKYDPIEAQLLRSAFWLLYTADQAAAALQSRPFTLYDSLFDTPLTVKPVDESTTSLLDPSNPRHAPPFEERLLAAFAFAHRMRSMAAELTLGIRLFPRRHLEGCNTEEATLLREVELRRLSELFVSFSFILDQAPPHLADLGGSDRETDFIRGYQGESFLVQRSQINVTFHCLRFTILHQCIEHDLASIMGFSTQPMTLAVKKMEIGRDFVNALEDAPFSALQALGEPIVEQVRHVGSILLQLSQSVSSETIRSHADLYLSRLINVLSRLDSKASDALVQQSVPL</sequence>
<dbReference type="InterPro" id="IPR001138">
    <property type="entry name" value="Zn2Cys6_DnaBD"/>
</dbReference>
<proteinExistence type="predicted"/>
<evidence type="ECO:0000256" key="1">
    <source>
        <dbReference type="ARBA" id="ARBA00023015"/>
    </source>
</evidence>
<dbReference type="EMBL" id="CDMC01000002">
    <property type="protein sequence ID" value="CEN60800.1"/>
    <property type="molecule type" value="Genomic_DNA"/>
</dbReference>
<dbReference type="InterPro" id="IPR050797">
    <property type="entry name" value="Carb_Metab_Trans_Reg"/>
</dbReference>
<dbReference type="CDD" id="cd12148">
    <property type="entry name" value="fungal_TF_MHR"/>
    <property type="match status" value="1"/>
</dbReference>
<evidence type="ECO:0000259" key="5">
    <source>
        <dbReference type="PROSITE" id="PS50048"/>
    </source>
</evidence>
<name>A0A0U5GRW9_ASPCI</name>
<dbReference type="InterPro" id="IPR036864">
    <property type="entry name" value="Zn2-C6_fun-type_DNA-bd_sf"/>
</dbReference>
<dbReference type="SMART" id="SM00066">
    <property type="entry name" value="GAL4"/>
    <property type="match status" value="1"/>
</dbReference>
<dbReference type="OrthoDB" id="2283488at2759"/>
<evidence type="ECO:0000256" key="4">
    <source>
        <dbReference type="ARBA" id="ARBA00023242"/>
    </source>
</evidence>
<gene>
    <name evidence="6" type="ORF">ASPCAL03233</name>
</gene>
<dbReference type="Pfam" id="PF00172">
    <property type="entry name" value="Zn_clus"/>
    <property type="match status" value="1"/>
</dbReference>
<feature type="domain" description="Zn(2)-C6 fungal-type" evidence="5">
    <location>
        <begin position="15"/>
        <end position="45"/>
    </location>
</feature>
<reference evidence="7" key="1">
    <citation type="journal article" date="2016" name="Genome Announc.">
        <title>Draft genome sequences of fungus Aspergillus calidoustus.</title>
        <authorList>
            <person name="Horn F."/>
            <person name="Linde J."/>
            <person name="Mattern D.J."/>
            <person name="Walther G."/>
            <person name="Guthke R."/>
            <person name="Scherlach K."/>
            <person name="Martin K."/>
            <person name="Brakhage A.A."/>
            <person name="Petzke L."/>
            <person name="Valiante V."/>
        </authorList>
    </citation>
    <scope>NUCLEOTIDE SEQUENCE [LARGE SCALE GENOMIC DNA]</scope>
    <source>
        <strain evidence="7">SF006504</strain>
    </source>
</reference>
<evidence type="ECO:0000256" key="3">
    <source>
        <dbReference type="ARBA" id="ARBA00023163"/>
    </source>
</evidence>
<evidence type="ECO:0000256" key="2">
    <source>
        <dbReference type="ARBA" id="ARBA00023125"/>
    </source>
</evidence>
<dbReference type="PANTHER" id="PTHR31668">
    <property type="entry name" value="GLUCOSE TRANSPORT TRANSCRIPTION REGULATOR RGT1-RELATED-RELATED"/>
    <property type="match status" value="1"/>
</dbReference>
<dbReference type="PROSITE" id="PS00463">
    <property type="entry name" value="ZN2_CY6_FUNGAL_1"/>
    <property type="match status" value="1"/>
</dbReference>
<evidence type="ECO:0000313" key="6">
    <source>
        <dbReference type="EMBL" id="CEN60800.1"/>
    </source>
</evidence>
<keyword evidence="3" id="KW-0804">Transcription</keyword>
<keyword evidence="2" id="KW-0238">DNA-binding</keyword>
<accession>A0A0U5GRW9</accession>
<dbReference type="Gene3D" id="4.10.240.10">
    <property type="entry name" value="Zn(2)-C6 fungal-type DNA-binding domain"/>
    <property type="match status" value="1"/>
</dbReference>
<dbReference type="Proteomes" id="UP000054771">
    <property type="component" value="Unassembled WGS sequence"/>
</dbReference>
<organism evidence="6 7">
    <name type="scientific">Aspergillus calidoustus</name>
    <dbReference type="NCBI Taxonomy" id="454130"/>
    <lineage>
        <taxon>Eukaryota</taxon>
        <taxon>Fungi</taxon>
        <taxon>Dikarya</taxon>
        <taxon>Ascomycota</taxon>
        <taxon>Pezizomycotina</taxon>
        <taxon>Eurotiomycetes</taxon>
        <taxon>Eurotiomycetidae</taxon>
        <taxon>Eurotiales</taxon>
        <taxon>Aspergillaceae</taxon>
        <taxon>Aspergillus</taxon>
        <taxon>Aspergillus subgen. Nidulantes</taxon>
    </lineage>
</organism>
<dbReference type="GO" id="GO:0008270">
    <property type="term" value="F:zinc ion binding"/>
    <property type="evidence" value="ECO:0007669"/>
    <property type="project" value="InterPro"/>
</dbReference>
<dbReference type="STRING" id="454130.A0A0U5GRW9"/>
<dbReference type="GO" id="GO:0000981">
    <property type="term" value="F:DNA-binding transcription factor activity, RNA polymerase II-specific"/>
    <property type="evidence" value="ECO:0007669"/>
    <property type="project" value="InterPro"/>
</dbReference>
<protein>
    <recommendedName>
        <fullName evidence="5">Zn(2)-C6 fungal-type domain-containing protein</fullName>
    </recommendedName>
</protein>
<dbReference type="PROSITE" id="PS50048">
    <property type="entry name" value="ZN2_CY6_FUNGAL_2"/>
    <property type="match status" value="1"/>
</dbReference>
<dbReference type="GO" id="GO:0003677">
    <property type="term" value="F:DNA binding"/>
    <property type="evidence" value="ECO:0007669"/>
    <property type="project" value="UniProtKB-KW"/>
</dbReference>
<keyword evidence="7" id="KW-1185">Reference proteome</keyword>
<keyword evidence="4" id="KW-0539">Nucleus</keyword>
<dbReference type="OMA" id="IVRIFHA"/>